<evidence type="ECO:0000313" key="1">
    <source>
        <dbReference type="EMBL" id="MEQ2242362.1"/>
    </source>
</evidence>
<dbReference type="InterPro" id="IPR040820">
    <property type="entry name" value="SNAD3"/>
</dbReference>
<dbReference type="Pfam" id="PF18749">
    <property type="entry name" value="SNAD3"/>
    <property type="match status" value="1"/>
</dbReference>
<protein>
    <submittedName>
        <fullName evidence="1">Uncharacterized protein</fullName>
    </submittedName>
</protein>
<gene>
    <name evidence="1" type="ORF">ILYODFUR_035141</name>
</gene>
<dbReference type="EMBL" id="JAHRIQ010064509">
    <property type="protein sequence ID" value="MEQ2242362.1"/>
    <property type="molecule type" value="Genomic_DNA"/>
</dbReference>
<keyword evidence="2" id="KW-1185">Reference proteome</keyword>
<name>A0ABV0UF36_9TELE</name>
<organism evidence="1 2">
    <name type="scientific">Ilyodon furcidens</name>
    <name type="common">goldbreast splitfin</name>
    <dbReference type="NCBI Taxonomy" id="33524"/>
    <lineage>
        <taxon>Eukaryota</taxon>
        <taxon>Metazoa</taxon>
        <taxon>Chordata</taxon>
        <taxon>Craniata</taxon>
        <taxon>Vertebrata</taxon>
        <taxon>Euteleostomi</taxon>
        <taxon>Actinopterygii</taxon>
        <taxon>Neopterygii</taxon>
        <taxon>Teleostei</taxon>
        <taxon>Neoteleostei</taxon>
        <taxon>Acanthomorphata</taxon>
        <taxon>Ovalentaria</taxon>
        <taxon>Atherinomorphae</taxon>
        <taxon>Cyprinodontiformes</taxon>
        <taxon>Goodeidae</taxon>
        <taxon>Ilyodon</taxon>
    </lineage>
</organism>
<dbReference type="Proteomes" id="UP001482620">
    <property type="component" value="Unassembled WGS sequence"/>
</dbReference>
<reference evidence="1 2" key="1">
    <citation type="submission" date="2021-06" db="EMBL/GenBank/DDBJ databases">
        <authorList>
            <person name="Palmer J.M."/>
        </authorList>
    </citation>
    <scope>NUCLEOTIDE SEQUENCE [LARGE SCALE GENOMIC DNA]</scope>
    <source>
        <strain evidence="2">if_2019</strain>
        <tissue evidence="1">Muscle</tissue>
    </source>
</reference>
<sequence length="317" mass="37504">MNSKFLTFHKDITDEYSMADKQHSWAVIEKQEEIIMYGPYYPDYSSGEHSEDIIIKQTQELLEAEDFPEHWTVYVFSMNSPCLARNTDPCMLNLVHKARDWWSMYAVKTHIGFVRSWGFKGNKENLFKNVNYRQMEIITHCVDYTSYIESVDKMDDLSPLCETVFSVAKDLLRAEQLKFPLISTEEKQEQKTHFKSMNCMLESKQEDEKKLLTKELNMLVEAAHLLLLGENQSLEEHMEKGKVFSLTYTFSSEVCEGLREEMRVRFQQCWMVTVQDRCAEFVREKLTAEFNQRTVQLFIEDIHRLTRSYLQIGKLKL</sequence>
<proteinExistence type="predicted"/>
<comment type="caution">
    <text evidence="1">The sequence shown here is derived from an EMBL/GenBank/DDBJ whole genome shotgun (WGS) entry which is preliminary data.</text>
</comment>
<accession>A0ABV0UF36</accession>
<evidence type="ECO:0000313" key="2">
    <source>
        <dbReference type="Proteomes" id="UP001482620"/>
    </source>
</evidence>